<keyword evidence="4" id="KW-1185">Reference proteome</keyword>
<name>A0A5N5SKU1_9CRUS</name>
<dbReference type="SUPFAM" id="SSF54909">
    <property type="entry name" value="Dimeric alpha+beta barrel"/>
    <property type="match status" value="2"/>
</dbReference>
<comment type="similarity">
    <text evidence="1">Belongs to the NipSnap family.</text>
</comment>
<dbReference type="InterPro" id="IPR011008">
    <property type="entry name" value="Dimeric_a/b-barrel"/>
</dbReference>
<proteinExistence type="inferred from homology"/>
<evidence type="ECO:0000259" key="2">
    <source>
        <dbReference type="Pfam" id="PF07978"/>
    </source>
</evidence>
<accession>A0A5N5SKU1</accession>
<dbReference type="AlphaFoldDB" id="A0A5N5SKU1"/>
<feature type="domain" description="NIPSNAP" evidence="2">
    <location>
        <begin position="137"/>
        <end position="202"/>
    </location>
</feature>
<evidence type="ECO:0000313" key="3">
    <source>
        <dbReference type="EMBL" id="KAB7494452.1"/>
    </source>
</evidence>
<dbReference type="GO" id="GO:0000423">
    <property type="term" value="P:mitophagy"/>
    <property type="evidence" value="ECO:0007669"/>
    <property type="project" value="UniProtKB-ARBA"/>
</dbReference>
<dbReference type="GO" id="GO:0005739">
    <property type="term" value="C:mitochondrion"/>
    <property type="evidence" value="ECO:0007669"/>
    <property type="project" value="TreeGrafter"/>
</dbReference>
<dbReference type="EMBL" id="SEYY01024020">
    <property type="protein sequence ID" value="KAB7494452.1"/>
    <property type="molecule type" value="Genomic_DNA"/>
</dbReference>
<protein>
    <submittedName>
        <fullName evidence="3">Protein NipSnap-like protein 3B</fullName>
    </submittedName>
</protein>
<dbReference type="Gene3D" id="3.30.70.100">
    <property type="match status" value="2"/>
</dbReference>
<sequence length="224" mass="25742">MMGITTRSLSTSSSEIYELRTYNIHPNKLKDYVSLTVNDFGPRIEKSKPLGFWLVELGGLNQALHIWPYDSVAHRSSVRSELAQSQEWNSRYLSKAGSFFQHMENSLLLSAGKQSPQERILKDCPLYEIHSHHMIKNNWSDSLEDFLNADFSNQQNGVSTLVGAFQTVCGQLDTVTLLWQHKNHDGVASLRRTLDDLHEYKTLRDYSDRINTKVLSPFITSHWK</sequence>
<organism evidence="3 4">
    <name type="scientific">Armadillidium nasatum</name>
    <dbReference type="NCBI Taxonomy" id="96803"/>
    <lineage>
        <taxon>Eukaryota</taxon>
        <taxon>Metazoa</taxon>
        <taxon>Ecdysozoa</taxon>
        <taxon>Arthropoda</taxon>
        <taxon>Crustacea</taxon>
        <taxon>Multicrustacea</taxon>
        <taxon>Malacostraca</taxon>
        <taxon>Eumalacostraca</taxon>
        <taxon>Peracarida</taxon>
        <taxon>Isopoda</taxon>
        <taxon>Oniscidea</taxon>
        <taxon>Crinocheta</taxon>
        <taxon>Armadillidiidae</taxon>
        <taxon>Armadillidium</taxon>
    </lineage>
</organism>
<evidence type="ECO:0000256" key="1">
    <source>
        <dbReference type="ARBA" id="ARBA00005291"/>
    </source>
</evidence>
<feature type="domain" description="NIPSNAP" evidence="2">
    <location>
        <begin position="17"/>
        <end position="109"/>
    </location>
</feature>
<comment type="caution">
    <text evidence="3">The sequence shown here is derived from an EMBL/GenBank/DDBJ whole genome shotgun (WGS) entry which is preliminary data.</text>
</comment>
<dbReference type="Pfam" id="PF07978">
    <property type="entry name" value="NIPSNAP"/>
    <property type="match status" value="2"/>
</dbReference>
<dbReference type="PANTHER" id="PTHR21017">
    <property type="entry name" value="NIPSNAP-RELATED"/>
    <property type="match status" value="1"/>
</dbReference>
<reference evidence="3 4" key="1">
    <citation type="journal article" date="2019" name="PLoS Biol.">
        <title>Sex chromosomes control vertical transmission of feminizing Wolbachia symbionts in an isopod.</title>
        <authorList>
            <person name="Becking T."/>
            <person name="Chebbi M.A."/>
            <person name="Giraud I."/>
            <person name="Moumen B."/>
            <person name="Laverre T."/>
            <person name="Caubet Y."/>
            <person name="Peccoud J."/>
            <person name="Gilbert C."/>
            <person name="Cordaux R."/>
        </authorList>
    </citation>
    <scope>NUCLEOTIDE SEQUENCE [LARGE SCALE GENOMIC DNA]</scope>
    <source>
        <strain evidence="3">ANa2</strain>
        <tissue evidence="3">Whole body excluding digestive tract and cuticle</tissue>
    </source>
</reference>
<dbReference type="OrthoDB" id="10262843at2759"/>
<dbReference type="InterPro" id="IPR012577">
    <property type="entry name" value="NIPSNAP"/>
</dbReference>
<dbReference type="Proteomes" id="UP000326759">
    <property type="component" value="Unassembled WGS sequence"/>
</dbReference>
<dbReference type="PANTHER" id="PTHR21017:SF19">
    <property type="entry name" value="PROTEIN NIPSNAP HOMOLOG 3B"/>
    <property type="match status" value="1"/>
</dbReference>
<evidence type="ECO:0000313" key="4">
    <source>
        <dbReference type="Proteomes" id="UP000326759"/>
    </source>
</evidence>
<dbReference type="InterPro" id="IPR051557">
    <property type="entry name" value="NipSnap_domain"/>
</dbReference>
<gene>
    <name evidence="3" type="primary">Nipsnap3b</name>
    <name evidence="3" type="ORF">Anas_07910</name>
</gene>